<accession>A0A6L2NNI9</accession>
<gene>
    <name evidence="1" type="ORF">Tci_059721</name>
</gene>
<dbReference type="AlphaFoldDB" id="A0A6L2NNI9"/>
<organism evidence="1">
    <name type="scientific">Tanacetum cinerariifolium</name>
    <name type="common">Dalmatian daisy</name>
    <name type="synonym">Chrysanthemum cinerariifolium</name>
    <dbReference type="NCBI Taxonomy" id="118510"/>
    <lineage>
        <taxon>Eukaryota</taxon>
        <taxon>Viridiplantae</taxon>
        <taxon>Streptophyta</taxon>
        <taxon>Embryophyta</taxon>
        <taxon>Tracheophyta</taxon>
        <taxon>Spermatophyta</taxon>
        <taxon>Magnoliopsida</taxon>
        <taxon>eudicotyledons</taxon>
        <taxon>Gunneridae</taxon>
        <taxon>Pentapetalae</taxon>
        <taxon>asterids</taxon>
        <taxon>campanulids</taxon>
        <taxon>Asterales</taxon>
        <taxon>Asteraceae</taxon>
        <taxon>Asteroideae</taxon>
        <taxon>Anthemideae</taxon>
        <taxon>Anthemidinae</taxon>
        <taxon>Tanacetum</taxon>
    </lineage>
</organism>
<sequence length="253" mass="29010">MIENDLVVPQTTLPTQHDSEFVVPSILPTDDPITSINKAMLFLNSIVSSRYPSTNNQLRISSNPRTQATIQNGQVTIWNVQGRQSQGYPVNTEKNQATRTRIINIVGETNANQPKEIRCYNCRVDNCGKCKSLDIVLLDQQELNKSFSELRKSFAKLKEYCISLELSLQHNKEKVTWDNSWKLHDTSLINEIKNKSFEINNMKVQLQYKTLAINELKHRLAKMHGKSQVNQCESPDFDSRIQKIEDENVSLAF</sequence>
<reference evidence="1" key="1">
    <citation type="journal article" date="2019" name="Sci. Rep.">
        <title>Draft genome of Tanacetum cinerariifolium, the natural source of mosquito coil.</title>
        <authorList>
            <person name="Yamashiro T."/>
            <person name="Shiraishi A."/>
            <person name="Satake H."/>
            <person name="Nakayama K."/>
        </authorList>
    </citation>
    <scope>NUCLEOTIDE SEQUENCE</scope>
</reference>
<name>A0A6L2NNI9_TANCI</name>
<proteinExistence type="predicted"/>
<evidence type="ECO:0000313" key="1">
    <source>
        <dbReference type="EMBL" id="GEU87743.1"/>
    </source>
</evidence>
<comment type="caution">
    <text evidence="1">The sequence shown here is derived from an EMBL/GenBank/DDBJ whole genome shotgun (WGS) entry which is preliminary data.</text>
</comment>
<dbReference type="EMBL" id="BKCJ010009603">
    <property type="protein sequence ID" value="GEU87743.1"/>
    <property type="molecule type" value="Genomic_DNA"/>
</dbReference>
<protein>
    <submittedName>
        <fullName evidence="1">Uncharacterized protein</fullName>
    </submittedName>
</protein>